<reference evidence="3" key="1">
    <citation type="submission" date="2017-06" db="EMBL/GenBank/DDBJ databases">
        <title>FDA dAtabase for Regulatory Grade micrObial Sequences (FDA-ARGOS): Supporting development and validation of Infectious Disease Dx tests.</title>
        <authorList>
            <person name="Minogue T."/>
            <person name="Wolcott M."/>
            <person name="Wasieloski L."/>
            <person name="Aguilar W."/>
            <person name="Moore D."/>
            <person name="Tallon L."/>
            <person name="Sadzewicz L."/>
            <person name="Sengamalay N."/>
            <person name="Ott S."/>
            <person name="Godinez A."/>
            <person name="Nagaraj S."/>
            <person name="Nadendla S."/>
            <person name="Geyer C."/>
            <person name="Sichtig H."/>
        </authorList>
    </citation>
    <scope>NUCLEOTIDE SEQUENCE [LARGE SCALE GENOMIC DNA]</scope>
    <source>
        <strain evidence="3">FDAARGOS_289</strain>
    </source>
</reference>
<accession>A0A1Z3U771</accession>
<gene>
    <name evidence="2" type="ORF">CEP68_06145</name>
</gene>
<sequence length="94" mass="10211">MTRALKIVAAVSAMALAVAGCRAATYERTDVTEGYVVKFSTTEYAYISVWTDPATGCESYVTDDGFMSPRLNAEGTQRCPQAVQPLLQEQVIQP</sequence>
<name>A0A1Z3U771_BREVE</name>
<dbReference type="Proteomes" id="UP000197050">
    <property type="component" value="Chromosome"/>
</dbReference>
<dbReference type="RefSeq" id="WP_088582432.1">
    <property type="nucleotide sequence ID" value="NZ_CP022048.2"/>
</dbReference>
<organism evidence="2 3">
    <name type="scientific">Brevundimonas vesicularis</name>
    <name type="common">Pseudomonas vesicularis</name>
    <dbReference type="NCBI Taxonomy" id="41276"/>
    <lineage>
        <taxon>Bacteria</taxon>
        <taxon>Pseudomonadati</taxon>
        <taxon>Pseudomonadota</taxon>
        <taxon>Alphaproteobacteria</taxon>
        <taxon>Caulobacterales</taxon>
        <taxon>Caulobacteraceae</taxon>
        <taxon>Brevundimonas</taxon>
    </lineage>
</organism>
<feature type="chain" id="PRO_5012373710" description="Lipoprotein" evidence="1">
    <location>
        <begin position="24"/>
        <end position="94"/>
    </location>
</feature>
<dbReference type="EMBL" id="CP022048">
    <property type="protein sequence ID" value="ASE39113.1"/>
    <property type="molecule type" value="Genomic_DNA"/>
</dbReference>
<dbReference type="GeneID" id="34014570"/>
<dbReference type="AlphaFoldDB" id="A0A1Z3U771"/>
<evidence type="ECO:0000256" key="1">
    <source>
        <dbReference type="SAM" id="SignalP"/>
    </source>
</evidence>
<protein>
    <recommendedName>
        <fullName evidence="4">Lipoprotein</fullName>
    </recommendedName>
</protein>
<evidence type="ECO:0008006" key="4">
    <source>
        <dbReference type="Google" id="ProtNLM"/>
    </source>
</evidence>
<feature type="signal peptide" evidence="1">
    <location>
        <begin position="1"/>
        <end position="23"/>
    </location>
</feature>
<proteinExistence type="predicted"/>
<dbReference type="PROSITE" id="PS51257">
    <property type="entry name" value="PROKAR_LIPOPROTEIN"/>
    <property type="match status" value="1"/>
</dbReference>
<evidence type="ECO:0000313" key="3">
    <source>
        <dbReference type="Proteomes" id="UP000197050"/>
    </source>
</evidence>
<dbReference type="KEGG" id="bvc:CEP68_06145"/>
<evidence type="ECO:0000313" key="2">
    <source>
        <dbReference type="EMBL" id="ASE39113.1"/>
    </source>
</evidence>
<keyword evidence="1" id="KW-0732">Signal</keyword>